<dbReference type="PANTHER" id="PTHR13768:SF36">
    <property type="entry name" value="OS01G0812500 PROTEIN"/>
    <property type="match status" value="1"/>
</dbReference>
<dbReference type="STRING" id="40149.A0A0E0C9D1"/>
<reference evidence="4" key="1">
    <citation type="submission" date="2015-04" db="UniProtKB">
        <authorList>
            <consortium name="EnsemblPlants"/>
        </authorList>
    </citation>
    <scope>IDENTIFICATION</scope>
</reference>
<dbReference type="GO" id="GO:0005774">
    <property type="term" value="C:vacuolar membrane"/>
    <property type="evidence" value="ECO:0007669"/>
    <property type="project" value="TreeGrafter"/>
</dbReference>
<organism evidence="4">
    <name type="scientific">Oryza meridionalis</name>
    <dbReference type="NCBI Taxonomy" id="40149"/>
    <lineage>
        <taxon>Eukaryota</taxon>
        <taxon>Viridiplantae</taxon>
        <taxon>Streptophyta</taxon>
        <taxon>Embryophyta</taxon>
        <taxon>Tracheophyta</taxon>
        <taxon>Spermatophyta</taxon>
        <taxon>Magnoliopsida</taxon>
        <taxon>Liliopsida</taxon>
        <taxon>Poales</taxon>
        <taxon>Poaceae</taxon>
        <taxon>BOP clade</taxon>
        <taxon>Oryzoideae</taxon>
        <taxon>Oryzeae</taxon>
        <taxon>Oryzinae</taxon>
        <taxon>Oryza</taxon>
    </lineage>
</organism>
<dbReference type="SUPFAM" id="SSF48452">
    <property type="entry name" value="TPR-like"/>
    <property type="match status" value="1"/>
</dbReference>
<dbReference type="EnsemblPlants" id="OMERI01G32030.1">
    <property type="protein sequence ID" value="OMERI01G32030.1"/>
    <property type="gene ID" value="OMERI01G32030"/>
</dbReference>
<dbReference type="HOGENOM" id="CLU_1176896_0_0_1"/>
<evidence type="ECO:0000256" key="1">
    <source>
        <dbReference type="ARBA" id="ARBA00010050"/>
    </source>
</evidence>
<accession>A0A0E0C9D1</accession>
<dbReference type="Proteomes" id="UP000008021">
    <property type="component" value="Chromosome 1"/>
</dbReference>
<dbReference type="GO" id="GO:0005483">
    <property type="term" value="F:soluble NSF attachment protein activity"/>
    <property type="evidence" value="ECO:0007669"/>
    <property type="project" value="TreeGrafter"/>
</dbReference>
<dbReference type="PANTHER" id="PTHR13768">
    <property type="entry name" value="SOLUBLE NSF ATTACHMENT PROTEIN SNAP"/>
    <property type="match status" value="1"/>
</dbReference>
<dbReference type="GO" id="GO:0035494">
    <property type="term" value="P:SNARE complex disassembly"/>
    <property type="evidence" value="ECO:0007669"/>
    <property type="project" value="TreeGrafter"/>
</dbReference>
<protein>
    <submittedName>
        <fullName evidence="4">Uncharacterized protein</fullName>
    </submittedName>
</protein>
<dbReference type="Gene3D" id="1.25.40.10">
    <property type="entry name" value="Tetratricopeptide repeat domain"/>
    <property type="match status" value="1"/>
</dbReference>
<keyword evidence="2" id="KW-0813">Transport</keyword>
<evidence type="ECO:0000256" key="2">
    <source>
        <dbReference type="ARBA" id="ARBA00022448"/>
    </source>
</evidence>
<dbReference type="Gramene" id="OMERI01G32030.1">
    <property type="protein sequence ID" value="OMERI01G32030.1"/>
    <property type="gene ID" value="OMERI01G32030"/>
</dbReference>
<evidence type="ECO:0000313" key="4">
    <source>
        <dbReference type="EnsemblPlants" id="OMERI01G32030.1"/>
    </source>
</evidence>
<dbReference type="GO" id="GO:0019905">
    <property type="term" value="F:syntaxin binding"/>
    <property type="evidence" value="ECO:0007669"/>
    <property type="project" value="TreeGrafter"/>
</dbReference>
<dbReference type="Pfam" id="PF14938">
    <property type="entry name" value="SNAP"/>
    <property type="match status" value="1"/>
</dbReference>
<proteinExistence type="inferred from homology"/>
<keyword evidence="5" id="KW-1185">Reference proteome</keyword>
<name>A0A0E0C9D1_9ORYZ</name>
<dbReference type="InterPro" id="IPR011990">
    <property type="entry name" value="TPR-like_helical_dom_sf"/>
</dbReference>
<dbReference type="AlphaFoldDB" id="A0A0E0C9D1"/>
<dbReference type="GO" id="GO:0006886">
    <property type="term" value="P:intracellular protein transport"/>
    <property type="evidence" value="ECO:0007669"/>
    <property type="project" value="InterPro"/>
</dbReference>
<dbReference type="InterPro" id="IPR000744">
    <property type="entry name" value="NSF_attach"/>
</dbReference>
<reference evidence="4" key="2">
    <citation type="submission" date="2018-05" db="EMBL/GenBank/DDBJ databases">
        <title>OmerRS3 (Oryza meridionalis Reference Sequence Version 3).</title>
        <authorList>
            <person name="Zhang J."/>
            <person name="Kudrna D."/>
            <person name="Lee S."/>
            <person name="Talag J."/>
            <person name="Welchert J."/>
            <person name="Wing R.A."/>
        </authorList>
    </citation>
    <scope>NUCLEOTIDE SEQUENCE [LARGE SCALE GENOMIC DNA]</scope>
    <source>
        <strain evidence="4">cv. OR44</strain>
    </source>
</reference>
<evidence type="ECO:0000256" key="3">
    <source>
        <dbReference type="ARBA" id="ARBA00022927"/>
    </source>
</evidence>
<comment type="similarity">
    <text evidence="1">Belongs to the SNAP family.</text>
</comment>
<sequence>MFQVQLTVEPLSPPTYAVVAAVDVAGIDMASLLQFRIHRRGYEPITRRGGEEEEEKAAPAYEAAMFEEEGLEPDELEARGDRLMARGHRRASSWWFTSFKHHTAFAIAEDFRMAGLSYVLAKNWRKAAAAFGNEAIPRLKRRSPPADLVAAVALLASARCYRKILDNADEGEVAAIKPALQKAVSLFTKNNDMRSAATCCKELAEFHEEQRELHHAVHCFLQAKDYYGSGPDPNEQGVRYCRAIASLVSCRIRLLEGAAARANPVRLRCSTMGL</sequence>
<dbReference type="GO" id="GO:0031201">
    <property type="term" value="C:SNARE complex"/>
    <property type="evidence" value="ECO:0007669"/>
    <property type="project" value="TreeGrafter"/>
</dbReference>
<keyword evidence="3" id="KW-0653">Protein transport</keyword>
<evidence type="ECO:0000313" key="5">
    <source>
        <dbReference type="Proteomes" id="UP000008021"/>
    </source>
</evidence>